<dbReference type="InterPro" id="IPR014023">
    <property type="entry name" value="Mononeg_RNA_pol_cat"/>
</dbReference>
<comment type="catalytic activity">
    <reaction evidence="14">
        <text>a 5'-end triphospho-adenylyl-adenylyl-cytidylyl-adenosine in mRNA + GDP + H(+) = a 5'-end (5'-triphosphoguanosine)-adenylyl-adenylyl-cytidylyl-adenosine in mRNA + diphosphate</text>
        <dbReference type="Rhea" id="RHEA:65436"/>
        <dbReference type="Rhea" id="RHEA-COMP:16797"/>
        <dbReference type="Rhea" id="RHEA-COMP:16799"/>
        <dbReference type="ChEBI" id="CHEBI:15378"/>
        <dbReference type="ChEBI" id="CHEBI:33019"/>
        <dbReference type="ChEBI" id="CHEBI:58189"/>
        <dbReference type="ChEBI" id="CHEBI:156484"/>
        <dbReference type="ChEBI" id="CHEBI:156503"/>
        <dbReference type="EC" id="2.7.7.88"/>
    </reaction>
</comment>
<keyword evidence="12" id="KW-0506">mRNA capping</keyword>
<comment type="catalytic activity">
    <reaction evidence="15">
        <text>a 5'-end (5'-triphosphoguanosine)-(2'-O-methyladenylyl)-adenylyl-cytidylyl-adenosine in mRNA + S-adenosyl-L-methionine = a 5'-end (N(7)-methyl 5'-triphosphoguanosine)-(2'-O-methyladenylyl)-adenylyl-cytidylyl-adenosine in mRNA + S-adenosyl-L-homocysteine</text>
        <dbReference type="Rhea" id="RHEA:65440"/>
        <dbReference type="Rhea" id="RHEA-COMP:16798"/>
        <dbReference type="Rhea" id="RHEA-COMP:16801"/>
        <dbReference type="ChEBI" id="CHEBI:57856"/>
        <dbReference type="ChEBI" id="CHEBI:59789"/>
        <dbReference type="ChEBI" id="CHEBI:156482"/>
        <dbReference type="ChEBI" id="CHEBI:156483"/>
    </reaction>
</comment>
<name>A0A8K1XGW9_9MONO</name>
<evidence type="ECO:0000259" key="21">
    <source>
        <dbReference type="PROSITE" id="PS50526"/>
    </source>
</evidence>
<keyword evidence="3 22" id="KW-0696">RNA-directed RNA polymerase</keyword>
<comment type="catalytic activity">
    <reaction evidence="20">
        <text>GTP + H2O = GDP + phosphate + H(+)</text>
        <dbReference type="Rhea" id="RHEA:19669"/>
        <dbReference type="ChEBI" id="CHEBI:15377"/>
        <dbReference type="ChEBI" id="CHEBI:15378"/>
        <dbReference type="ChEBI" id="CHEBI:37565"/>
        <dbReference type="ChEBI" id="CHEBI:43474"/>
        <dbReference type="ChEBI" id="CHEBI:58189"/>
    </reaction>
</comment>
<evidence type="ECO:0000256" key="9">
    <source>
        <dbReference type="ARBA" id="ARBA00022840"/>
    </source>
</evidence>
<evidence type="ECO:0000313" key="22">
    <source>
        <dbReference type="EMBL" id="UHM27507.1"/>
    </source>
</evidence>
<evidence type="ECO:0000256" key="14">
    <source>
        <dbReference type="ARBA" id="ARBA00024494"/>
    </source>
</evidence>
<evidence type="ECO:0000256" key="7">
    <source>
        <dbReference type="ARBA" id="ARBA00022695"/>
    </source>
</evidence>
<dbReference type="PROSITE" id="PS50526">
    <property type="entry name" value="RDRP_SSRNA_NEG_NONSEG"/>
    <property type="match status" value="1"/>
</dbReference>
<dbReference type="Pfam" id="PF14318">
    <property type="entry name" value="Mononeg_mRNAcap"/>
    <property type="match status" value="1"/>
</dbReference>
<dbReference type="InterPro" id="IPR026890">
    <property type="entry name" value="Mononeg_mRNAcap"/>
</dbReference>
<keyword evidence="13" id="KW-0511">Multifunctional enzyme</keyword>
<evidence type="ECO:0000256" key="10">
    <source>
        <dbReference type="ARBA" id="ARBA00022844"/>
    </source>
</evidence>
<dbReference type="GO" id="GO:0005524">
    <property type="term" value="F:ATP binding"/>
    <property type="evidence" value="ECO:0007669"/>
    <property type="project" value="UniProtKB-KW"/>
</dbReference>
<evidence type="ECO:0000256" key="8">
    <source>
        <dbReference type="ARBA" id="ARBA00022741"/>
    </source>
</evidence>
<dbReference type="GO" id="GO:0003968">
    <property type="term" value="F:RNA-directed RNA polymerase activity"/>
    <property type="evidence" value="ECO:0007669"/>
    <property type="project" value="UniProtKB-KW"/>
</dbReference>
<keyword evidence="23" id="KW-1185">Reference proteome</keyword>
<accession>A0A8K1XGW9</accession>
<keyword evidence="5" id="KW-0808">Transferase</keyword>
<dbReference type="EMBL" id="MZ209903">
    <property type="protein sequence ID" value="UHM27507.1"/>
    <property type="molecule type" value="Viral_cRNA"/>
</dbReference>
<evidence type="ECO:0000256" key="20">
    <source>
        <dbReference type="ARBA" id="ARBA00048548"/>
    </source>
</evidence>
<keyword evidence="9" id="KW-0067">ATP-binding</keyword>
<keyword evidence="7" id="KW-0548">Nucleotidyltransferase</keyword>
<evidence type="ECO:0000256" key="11">
    <source>
        <dbReference type="ARBA" id="ARBA00022953"/>
    </source>
</evidence>
<feature type="domain" description="RdRp catalytic" evidence="21">
    <location>
        <begin position="548"/>
        <end position="727"/>
    </location>
</feature>
<dbReference type="Proteomes" id="UP001157367">
    <property type="component" value="Segment"/>
</dbReference>
<keyword evidence="8" id="KW-0547">Nucleotide-binding</keyword>
<evidence type="ECO:0000256" key="1">
    <source>
        <dbReference type="ARBA" id="ARBA00004328"/>
    </source>
</evidence>
<dbReference type="GO" id="GO:0044423">
    <property type="term" value="C:virion component"/>
    <property type="evidence" value="ECO:0007669"/>
    <property type="project" value="UniProtKB-KW"/>
</dbReference>
<comment type="subcellular location">
    <subcellularLocation>
        <location evidence="1">Virion</location>
    </subcellularLocation>
</comment>
<sequence length="1896" mass="215142">MEEEDPNPEYEERKRKPIFRRDRHLQSALHQGEIAYMFANWKNPAGLKKEHLLLKKDLGKAQALPSDQFIHWALLHLYGLTRQGDSRSLSDHMRVANQALDLSMTDFCGMPAETPSTNAPPFLRHLFILKTKLSRITRKITFSEDHTIEYNFFGCHSRCYGNLHMVWVSDQFAYVITHSHFVAVRDCINAWFSALSYALIADRKYPGFSLYQEVYQVIQAVMLDIGIYKDAVYDILKSWQPLVIATVLKDMEANPSFYQSLEEVVLTFPHSTLIKIATRPLTTHMGVHLALELTGLTKCFGHPEVVMDSSVAAWIEKGTIIKPGLEEVAEDIRSAFVLEFSRNYYKQKRRWPNLVFGEGHDRFVKQCYDGGHWGEAIGDPWSEKMFRNIRFEKTMEFDYQVYTADLLADKSIIPGRSHWPYEYDIQAHRTNYGFFPSKPERESNNVIMQYLSREEVNVRSIIETISAGRVPDEWKVTVGVAKEREMKKYKARFFGKLTLEMRLFQVATENNIKHVFKYIPHQTMTKTEDDLFKHLLKISETSSVDSGSAVFMSMDFSSWCTSFRFEGVTPLFQELDRLLGVKNVMAYTQRFPLESILLFQDRFNPPRQGPNGLPRNGPRCIHGPEAWMEGLRQKGWTLATIMLILIASWRCGTIATLTGQGDNQVIYLRLPKRETLEGLRLTRSQYIRWYQTTLEELCTKAGITLKLEETWVSTSLLEYGREFFFKGAQVSSAIKRISRVASEANQTIPSFNGDISGIFSAGMGTAQKDHVPHHAYWTTILEASIAMIDRFPSLSKHPVEFRVALLSVTRTLGGWPITLFPQFCTRSVQDPLTCSLHLVRTLMKSPRHREHILRVATTRVRNPDPAMLIKDPQSLPLHMPRQPENYLKEKIAEGLPKIIVNKELKPLFAEEVEGHKTSLIGDLMAIRPCNPKLLSKLLTLSNVGKQEALISKFSSTRSIQNIACREWSSEIQVLRDIAGMENTTLSHILSRGSDVRLSLMNDNMCLTAYAQELREVSWGIPLEGVTMPAQQEQAQVCLWDKVPLDMYDYAISLSTEGAPGTAWDLDRGPVPPYIGAPTRIRAKRQPLQEMESYSFTKTLSQALQLRSWVKGDAGMTKLLDTIIQEKTDASTEELDRRTAHVYSGSLTHRLSCPTMSRGGQSNSTSNMASHIRVSSSTASAYAKKGEDYTICFQSVFLYGIAVLNLLYHRFKCLPPRMAVVLSRKCCTWLIPPESFTLAESLYPGVPIPTAIMHVEPTKESGLPYTPRGLDVQGSYAAQMAYKFAVWILNRRDTTRISTLEHRALGDVLTPPFVNLSEMSRVNLSALIEQLVCYLVIMDIEFRIRPQHVLAELKSSQTRTGFDDLIDSLELSGLTHVFCSIAHSTPQDLKSRDGWRISLSTVIDAELGKGLRSVVHDNMVIIPEEMEHLFLKWYRTLASLLSHKVDGTLLKSMDAQPLVDLLEEAARKANLHPLIWPPISLSEEESVAGTRRLPRPGRRAMMGMAEPNTSCPEGLNPEPASPSVEEMMFCVQGDRVTNQLYEVILKLKQVDLFSGPIWLYTLGDPGGNLFSLVSHLLPRQIRGGFPRWASEEGDVEASLETGPRCITGDPCDMVYDHNEFLANIDTRGPARMSLEGSNVTMWIVRPRWEGCVDTSRGYLILTDSTQGFGPGWSLRIRVVFQRVEGVRSAVWSLWQRGAWDKGVKEYHLGLGNASPELSLRRPLECASAGKRMGLECFGLLSSVHHFIQGVPDTRLRLIQMIRRSYTSCVDMIPDIMAPGVAFGFLEPVRERDDAIRRAVVNRVAVLGLIMGMLSAPDPRLCSKERSWIKFHIHFSYGKATRLCQRRCGRDEVDRSMVFMRKYRKPDLSRWWKPCLLLVVSLKEGARPGYGDIKAVVA</sequence>
<evidence type="ECO:0000256" key="4">
    <source>
        <dbReference type="ARBA" id="ARBA00022664"/>
    </source>
</evidence>
<evidence type="ECO:0000256" key="6">
    <source>
        <dbReference type="ARBA" id="ARBA00022691"/>
    </source>
</evidence>
<keyword evidence="4" id="KW-0507">mRNA processing</keyword>
<dbReference type="EC" id="2.7.7.48" evidence="2"/>
<comment type="catalytic activity">
    <reaction evidence="18">
        <text>a 5'-end (5'-triphosphoguanosine)-adenylyl-adenylyl-cytidylyl-adenosine in mRNA + S-adenosyl-L-methionine = a 5'-end (5'-triphosphoguanosine)-(2'-O-methyladenylyl)-adenylyl-cytidylyl-adenosine in mRNA + S-adenosyl-L-homocysteine + H(+)</text>
        <dbReference type="Rhea" id="RHEA:65380"/>
        <dbReference type="Rhea" id="RHEA-COMP:16797"/>
        <dbReference type="Rhea" id="RHEA-COMP:16801"/>
        <dbReference type="ChEBI" id="CHEBI:15378"/>
        <dbReference type="ChEBI" id="CHEBI:57856"/>
        <dbReference type="ChEBI" id="CHEBI:59789"/>
        <dbReference type="ChEBI" id="CHEBI:156482"/>
        <dbReference type="ChEBI" id="CHEBI:156484"/>
    </reaction>
</comment>
<protein>
    <recommendedName>
        <fullName evidence="2">RNA-directed RNA polymerase</fullName>
        <ecNumber evidence="2">2.7.7.48</ecNumber>
    </recommendedName>
    <alternativeName>
        <fullName evidence="17">Replicase</fullName>
    </alternativeName>
    <alternativeName>
        <fullName evidence="16">Transcriptase</fullName>
    </alternativeName>
</protein>
<dbReference type="GO" id="GO:0004482">
    <property type="term" value="F:mRNA 5'-cap (guanine-N7-)-methyltransferase activity"/>
    <property type="evidence" value="ECO:0007669"/>
    <property type="project" value="InterPro"/>
</dbReference>
<evidence type="ECO:0000256" key="12">
    <source>
        <dbReference type="ARBA" id="ARBA00023042"/>
    </source>
</evidence>
<evidence type="ECO:0000256" key="5">
    <source>
        <dbReference type="ARBA" id="ARBA00022679"/>
    </source>
</evidence>
<evidence type="ECO:0000256" key="15">
    <source>
        <dbReference type="ARBA" id="ARBA00024499"/>
    </source>
</evidence>
<reference evidence="22" key="1">
    <citation type="submission" date="2021-05" db="EMBL/GenBank/DDBJ databases">
        <authorList>
            <person name="Feng G."/>
        </authorList>
    </citation>
    <scope>NUCLEOTIDE SEQUENCE</scope>
    <source>
        <strain evidence="22">QCYXYSY225</strain>
    </source>
</reference>
<evidence type="ECO:0000256" key="17">
    <source>
        <dbReference type="ARBA" id="ARBA00031012"/>
    </source>
</evidence>
<evidence type="ECO:0000256" key="19">
    <source>
        <dbReference type="ARBA" id="ARBA00047370"/>
    </source>
</evidence>
<keyword evidence="11" id="KW-0693">Viral RNA replication</keyword>
<keyword evidence="10" id="KW-0946">Virion</keyword>
<comment type="catalytic activity">
    <reaction evidence="19">
        <text>a 5'-end (5'-triphosphoguanosine)-adenylyl-adenylyl-cytidylyl-adenosine in mRNA + 2 S-adenosyl-L-methionine = a 5'-end (N(7)-methyl 5'-triphosphoguanosine)-(2'-O-methyladenylyl)-adenylyl-cytidylyl-adenosine in mRNA + 2 S-adenosyl-L-homocysteine + H(+)</text>
        <dbReference type="Rhea" id="RHEA:65376"/>
        <dbReference type="Rhea" id="RHEA-COMP:16797"/>
        <dbReference type="Rhea" id="RHEA-COMP:16798"/>
        <dbReference type="ChEBI" id="CHEBI:15378"/>
        <dbReference type="ChEBI" id="CHEBI:57856"/>
        <dbReference type="ChEBI" id="CHEBI:59789"/>
        <dbReference type="ChEBI" id="CHEBI:156483"/>
        <dbReference type="ChEBI" id="CHEBI:156484"/>
        <dbReference type="EC" id="2.1.1.375"/>
    </reaction>
</comment>
<evidence type="ECO:0000256" key="16">
    <source>
        <dbReference type="ARBA" id="ARBA00030436"/>
    </source>
</evidence>
<organism evidence="22 23">
    <name type="scientific">Sanya nyamivirus 1</name>
    <dbReference type="NCBI Taxonomy" id="2905620"/>
    <lineage>
        <taxon>Viruses</taxon>
        <taxon>Riboviria</taxon>
        <taxon>Orthornavirae</taxon>
        <taxon>Negarnaviricota</taxon>
        <taxon>Haploviricotina</taxon>
        <taxon>Monjiviricetes</taxon>
        <taxon>Mononegavirales</taxon>
        <taxon>Nyamiviridae</taxon>
        <taxon>Orinovirus</taxon>
        <taxon>Orinovirus sanyae</taxon>
    </lineage>
</organism>
<evidence type="ECO:0000256" key="3">
    <source>
        <dbReference type="ARBA" id="ARBA00022484"/>
    </source>
</evidence>
<evidence type="ECO:0000313" key="23">
    <source>
        <dbReference type="Proteomes" id="UP001157367"/>
    </source>
</evidence>
<keyword evidence="6" id="KW-0949">S-adenosyl-L-methionine</keyword>
<proteinExistence type="predicted"/>
<evidence type="ECO:0000256" key="18">
    <source>
        <dbReference type="ARBA" id="ARBA00047332"/>
    </source>
</evidence>
<evidence type="ECO:0000256" key="2">
    <source>
        <dbReference type="ARBA" id="ARBA00012494"/>
    </source>
</evidence>
<dbReference type="Pfam" id="PF00946">
    <property type="entry name" value="Mononeg_RNA_pol"/>
    <property type="match status" value="1"/>
</dbReference>
<evidence type="ECO:0000256" key="13">
    <source>
        <dbReference type="ARBA" id="ARBA00023268"/>
    </source>
</evidence>
<gene>
    <name evidence="22" type="ORF">SaNyV1_gp5</name>
</gene>